<feature type="region of interest" description="Disordered" evidence="1">
    <location>
        <begin position="1"/>
        <end position="28"/>
    </location>
</feature>
<evidence type="ECO:0000256" key="1">
    <source>
        <dbReference type="SAM" id="MobiDB-lite"/>
    </source>
</evidence>
<organism evidence="3 4">
    <name type="scientific">Ottowia oryzae</name>
    <dbReference type="NCBI Taxonomy" id="2109914"/>
    <lineage>
        <taxon>Bacteria</taxon>
        <taxon>Pseudomonadati</taxon>
        <taxon>Pseudomonadota</taxon>
        <taxon>Betaproteobacteria</taxon>
        <taxon>Burkholderiales</taxon>
        <taxon>Comamonadaceae</taxon>
        <taxon>Ottowia</taxon>
    </lineage>
</organism>
<feature type="domain" description="IPTL-CTERM protein sorting" evidence="2">
    <location>
        <begin position="211"/>
        <end position="235"/>
    </location>
</feature>
<gene>
    <name evidence="3" type="ORF">C6570_03910</name>
</gene>
<dbReference type="AlphaFoldDB" id="A0A2S0MCD9"/>
<dbReference type="Proteomes" id="UP000239709">
    <property type="component" value="Chromosome"/>
</dbReference>
<dbReference type="RefSeq" id="WP_106702053.1">
    <property type="nucleotide sequence ID" value="NZ_CP027666.1"/>
</dbReference>
<dbReference type="Pfam" id="PF18203">
    <property type="entry name" value="IPTL-CTERM"/>
    <property type="match status" value="1"/>
</dbReference>
<keyword evidence="4" id="KW-1185">Reference proteome</keyword>
<proteinExistence type="predicted"/>
<reference evidence="3 4" key="1">
    <citation type="submission" date="2018-03" db="EMBL/GenBank/DDBJ databases">
        <title>Genome sequencing of Ottowia sp.</title>
        <authorList>
            <person name="Kim S.-J."/>
            <person name="Heo J."/>
            <person name="Kwon S.-W."/>
        </authorList>
    </citation>
    <scope>NUCLEOTIDE SEQUENCE [LARGE SCALE GENOMIC DNA]</scope>
    <source>
        <strain evidence="3 4">KADR8-3</strain>
    </source>
</reference>
<dbReference type="NCBIfam" id="TIGR04174">
    <property type="entry name" value="IPTL_CTERM"/>
    <property type="match status" value="1"/>
</dbReference>
<accession>A0A2S0MCD9</accession>
<evidence type="ECO:0000313" key="4">
    <source>
        <dbReference type="Proteomes" id="UP000239709"/>
    </source>
</evidence>
<name>A0A2S0MCD9_9BURK</name>
<evidence type="ECO:0000313" key="3">
    <source>
        <dbReference type="EMBL" id="AVO33490.1"/>
    </source>
</evidence>
<dbReference type="InterPro" id="IPR026442">
    <property type="entry name" value="IPTL_CTERM"/>
</dbReference>
<dbReference type="KEGG" id="otk:C6570_03910"/>
<protein>
    <recommendedName>
        <fullName evidence="2">IPTL-CTERM protein sorting domain-containing protein</fullName>
    </recommendedName>
</protein>
<dbReference type="EMBL" id="CP027666">
    <property type="protein sequence ID" value="AVO33490.1"/>
    <property type="molecule type" value="Genomic_DNA"/>
</dbReference>
<evidence type="ECO:0000259" key="2">
    <source>
        <dbReference type="Pfam" id="PF18203"/>
    </source>
</evidence>
<sequence>MTAAATCGGSGGDGATQPATNTDGGTGGGGGGGYQGGAAGTSGLDGTLSRAATGGGAGASCYINTGAVTNASLVATGGGAGAVVNGSGAGAGSFTATPLASVMLRGTWPSDATAGDTLSVSAGGASLTSAALAGGNTTQGTRAPLTGTSLSLPAPSYGGASTYAATVSCTVNGAAATLTGTAFPYTLNVSPSSTNIVCTYTSRVTAGPVNPVPTLNEWALVLMALGVAGFAWQRRKTLSDR</sequence>